<feature type="domain" description="DUF4340" evidence="1">
    <location>
        <begin position="75"/>
        <end position="187"/>
    </location>
</feature>
<comment type="caution">
    <text evidence="2">The sequence shown here is derived from an EMBL/GenBank/DDBJ whole genome shotgun (WGS) entry which is preliminary data.</text>
</comment>
<dbReference type="RefSeq" id="WP_271731591.1">
    <property type="nucleotide sequence ID" value="NZ_JANQDP010000057.1"/>
</dbReference>
<name>A0ABT5AR35_9CYAN</name>
<dbReference type="EMBL" id="JAQMUH010000057">
    <property type="protein sequence ID" value="MDB9538911.1"/>
    <property type="molecule type" value="Genomic_DNA"/>
</dbReference>
<gene>
    <name evidence="2" type="ORF">PN457_04420</name>
</gene>
<reference evidence="2 3" key="1">
    <citation type="submission" date="2023-01" db="EMBL/GenBank/DDBJ databases">
        <title>Genomes from the Australian National Cyanobacteria Reference Collection.</title>
        <authorList>
            <person name="Willis A."/>
            <person name="Lee E.M.F."/>
        </authorList>
    </citation>
    <scope>NUCLEOTIDE SEQUENCE [LARGE SCALE GENOMIC DNA]</scope>
    <source>
        <strain evidence="2 3">CS-1033</strain>
    </source>
</reference>
<accession>A0ABT5AR35</accession>
<organism evidence="2 3">
    <name type="scientific">Anabaenopsis arnoldii</name>
    <dbReference type="NCBI Taxonomy" id="2152938"/>
    <lineage>
        <taxon>Bacteria</taxon>
        <taxon>Bacillati</taxon>
        <taxon>Cyanobacteriota</taxon>
        <taxon>Cyanophyceae</taxon>
        <taxon>Nostocales</taxon>
        <taxon>Nodulariaceae</taxon>
        <taxon>Anabaenopsis</taxon>
    </lineage>
</organism>
<dbReference type="InterPro" id="IPR025641">
    <property type="entry name" value="DUF4340"/>
</dbReference>
<dbReference type="Pfam" id="PF14238">
    <property type="entry name" value="DUF4340"/>
    <property type="match status" value="1"/>
</dbReference>
<evidence type="ECO:0000313" key="3">
    <source>
        <dbReference type="Proteomes" id="UP001212499"/>
    </source>
</evidence>
<evidence type="ECO:0000313" key="2">
    <source>
        <dbReference type="EMBL" id="MDB9538911.1"/>
    </source>
</evidence>
<sequence>MKLPRTTLVLMFLALGLGGFVYFYEIKGTTQGEELQAQKQQIFTFTEDDIESLTIQKQDVTVSLERRTPSTEPQWLLTSPSIEPANDAIVAYLTNLLVNGESDRTLEVTPNELEEFGFSQPLARINIKLKNQKTHQLILGNSDFNSRFLYAQTEENQEENGKINVILVSTDFQNAVNREVSEWQEPKYNSEAQTNSEDELIKN</sequence>
<protein>
    <submittedName>
        <fullName evidence="2">DUF4340 domain-containing protein</fullName>
    </submittedName>
</protein>
<dbReference type="Proteomes" id="UP001212499">
    <property type="component" value="Unassembled WGS sequence"/>
</dbReference>
<evidence type="ECO:0000259" key="1">
    <source>
        <dbReference type="Pfam" id="PF14238"/>
    </source>
</evidence>
<keyword evidence="3" id="KW-1185">Reference proteome</keyword>
<proteinExistence type="predicted"/>